<dbReference type="InterPro" id="IPR036402">
    <property type="entry name" value="EF-Ts_dimer_sf"/>
</dbReference>
<dbReference type="GO" id="GO:0003746">
    <property type="term" value="F:translation elongation factor activity"/>
    <property type="evidence" value="ECO:0007669"/>
    <property type="project" value="UniProtKB-UniRule"/>
</dbReference>
<comment type="function">
    <text evidence="5 6">Associates with the EF-Tu.GDP complex and induces the exchange of GDP to GTP. It remains bound to the aminoacyl-tRNA.EF-Tu.GTP complex up to the GTP hydrolysis stage on the ribosome.</text>
</comment>
<evidence type="ECO:0000256" key="3">
    <source>
        <dbReference type="ARBA" id="ARBA00022768"/>
    </source>
</evidence>
<evidence type="ECO:0000256" key="7">
    <source>
        <dbReference type="RuleBase" id="RU000643"/>
    </source>
</evidence>
<feature type="region of interest" description="Involved in Mg(2+) ion dislocation from EF-Tu" evidence="5">
    <location>
        <begin position="79"/>
        <end position="82"/>
    </location>
</feature>
<dbReference type="FunFam" id="1.10.286.20:FF:000001">
    <property type="entry name" value="Elongation factor Ts"/>
    <property type="match status" value="1"/>
</dbReference>
<organism evidence="9 10">
    <name type="scientific">Tannerella sp. oral taxon BU063 isolate Cell 2</name>
    <dbReference type="NCBI Taxonomy" id="1411148"/>
    <lineage>
        <taxon>Bacteria</taxon>
        <taxon>Pseudomonadati</taxon>
        <taxon>Bacteroidota</taxon>
        <taxon>Bacteroidia</taxon>
        <taxon>Bacteroidales</taxon>
        <taxon>Tannerellaceae</taxon>
        <taxon>Tannerella</taxon>
    </lineage>
</organism>
<gene>
    <name evidence="5" type="primary">tsf</name>
    <name evidence="9" type="ORF">N425_09565</name>
</gene>
<sequence>MAVTMADITHLRKMSGAGMMDCKKALEEADNDFEKAMEIIRKKGQAVAAKRSDREAAEGCVLAADEGGFAAIVALKCETDFVAKNADFVALTQDILNAAMTGKPASKEALLAATLQGGRTVENHITDRIGVTGEKMELGYYESVQGAATVSYIHPGNKLASIVAFNEPVDHHVAREIAMQVAAMNPVAVTPDEVPAHVLDTEREVARDKARQAGKPENLLDRIAEGALQKYFKENTLLQQEYVKDAKLTIQQYLQQQSKTLTVTAFKRVTLNVD</sequence>
<name>W2C2R4_9BACT</name>
<proteinExistence type="inferred from homology"/>
<evidence type="ECO:0000256" key="6">
    <source>
        <dbReference type="RuleBase" id="RU000642"/>
    </source>
</evidence>
<dbReference type="PROSITE" id="PS01127">
    <property type="entry name" value="EF_TS_2"/>
    <property type="match status" value="1"/>
</dbReference>
<dbReference type="Gene3D" id="1.10.8.10">
    <property type="entry name" value="DNA helicase RuvA subunit, C-terminal domain"/>
    <property type="match status" value="1"/>
</dbReference>
<dbReference type="Gene3D" id="3.30.479.20">
    <property type="entry name" value="Elongation factor Ts, dimerisation domain"/>
    <property type="match status" value="2"/>
</dbReference>
<dbReference type="CDD" id="cd14275">
    <property type="entry name" value="UBA_EF-Ts"/>
    <property type="match status" value="1"/>
</dbReference>
<dbReference type="InterPro" id="IPR009060">
    <property type="entry name" value="UBA-like_sf"/>
</dbReference>
<comment type="similarity">
    <text evidence="1 5 6">Belongs to the EF-Ts family.</text>
</comment>
<dbReference type="PROSITE" id="PS01126">
    <property type="entry name" value="EF_TS_1"/>
    <property type="match status" value="1"/>
</dbReference>
<dbReference type="NCBIfam" id="TIGR00116">
    <property type="entry name" value="tsf"/>
    <property type="match status" value="1"/>
</dbReference>
<dbReference type="EMBL" id="AYUF01000481">
    <property type="protein sequence ID" value="ETK01460.1"/>
    <property type="molecule type" value="Genomic_DNA"/>
</dbReference>
<dbReference type="InterPro" id="IPR014039">
    <property type="entry name" value="Transl_elong_EFTs/EF1B_dimer"/>
</dbReference>
<dbReference type="PANTHER" id="PTHR11741:SF0">
    <property type="entry name" value="ELONGATION FACTOR TS, MITOCHONDRIAL"/>
    <property type="match status" value="1"/>
</dbReference>
<evidence type="ECO:0000313" key="10">
    <source>
        <dbReference type="Proteomes" id="UP000018837"/>
    </source>
</evidence>
<comment type="caution">
    <text evidence="9">The sequence shown here is derived from an EMBL/GenBank/DDBJ whole genome shotgun (WGS) entry which is preliminary data.</text>
</comment>
<evidence type="ECO:0000256" key="5">
    <source>
        <dbReference type="HAMAP-Rule" id="MF_00050"/>
    </source>
</evidence>
<keyword evidence="3 5" id="KW-0251">Elongation factor</keyword>
<dbReference type="Pfam" id="PF00889">
    <property type="entry name" value="EF_TS"/>
    <property type="match status" value="1"/>
</dbReference>
<feature type="domain" description="Translation elongation factor EFTs/EF1B dimerisation" evidence="8">
    <location>
        <begin position="70"/>
        <end position="271"/>
    </location>
</feature>
<dbReference type="SUPFAM" id="SSF46934">
    <property type="entry name" value="UBA-like"/>
    <property type="match status" value="1"/>
</dbReference>
<reference evidence="9 10" key="1">
    <citation type="submission" date="2013-11" db="EMBL/GenBank/DDBJ databases">
        <title>Single cell genomics of uncultured Tannerella BU063 (oral taxon 286).</title>
        <authorList>
            <person name="Beall C.J."/>
            <person name="Campbell A.G."/>
            <person name="Griffen A.L."/>
            <person name="Podar M."/>
            <person name="Leys E.J."/>
        </authorList>
    </citation>
    <scope>NUCLEOTIDE SEQUENCE [LARGE SCALE GENOMIC DNA]</scope>
    <source>
        <strain evidence="9">Cell 2</strain>
    </source>
</reference>
<keyword evidence="5" id="KW-0963">Cytoplasm</keyword>
<evidence type="ECO:0000256" key="4">
    <source>
        <dbReference type="ARBA" id="ARBA00022917"/>
    </source>
</evidence>
<dbReference type="SUPFAM" id="SSF54713">
    <property type="entry name" value="Elongation factor Ts (EF-Ts), dimerisation domain"/>
    <property type="match status" value="1"/>
</dbReference>
<protein>
    <recommendedName>
        <fullName evidence="2 5">Elongation factor Ts</fullName>
        <shortName evidence="5">EF-Ts</shortName>
    </recommendedName>
</protein>
<dbReference type="AlphaFoldDB" id="W2C2R4"/>
<dbReference type="Gene3D" id="1.10.286.20">
    <property type="match status" value="1"/>
</dbReference>
<evidence type="ECO:0000256" key="1">
    <source>
        <dbReference type="ARBA" id="ARBA00005532"/>
    </source>
</evidence>
<evidence type="ECO:0000256" key="2">
    <source>
        <dbReference type="ARBA" id="ARBA00016956"/>
    </source>
</evidence>
<evidence type="ECO:0000259" key="8">
    <source>
        <dbReference type="Pfam" id="PF00889"/>
    </source>
</evidence>
<dbReference type="PANTHER" id="PTHR11741">
    <property type="entry name" value="ELONGATION FACTOR TS"/>
    <property type="match status" value="1"/>
</dbReference>
<dbReference type="InterPro" id="IPR001816">
    <property type="entry name" value="Transl_elong_EFTs/EF1B"/>
</dbReference>
<dbReference type="HAMAP" id="MF_00050">
    <property type="entry name" value="EF_Ts"/>
    <property type="match status" value="1"/>
</dbReference>
<dbReference type="GO" id="GO:0005737">
    <property type="term" value="C:cytoplasm"/>
    <property type="evidence" value="ECO:0007669"/>
    <property type="project" value="UniProtKB-SubCell"/>
</dbReference>
<dbReference type="InterPro" id="IPR018101">
    <property type="entry name" value="Transl_elong_Ts_CS"/>
</dbReference>
<comment type="subcellular location">
    <subcellularLocation>
        <location evidence="5 7">Cytoplasm</location>
    </subcellularLocation>
</comment>
<evidence type="ECO:0000313" key="9">
    <source>
        <dbReference type="EMBL" id="ETK01460.1"/>
    </source>
</evidence>
<dbReference type="PATRIC" id="fig|1411148.3.peg.1522"/>
<accession>W2C2R4</accession>
<dbReference type="FunFam" id="1.10.8.10:FF:000001">
    <property type="entry name" value="Elongation factor Ts"/>
    <property type="match status" value="1"/>
</dbReference>
<keyword evidence="4 5" id="KW-0648">Protein biosynthesis</keyword>
<dbReference type="Proteomes" id="UP000018837">
    <property type="component" value="Unassembled WGS sequence"/>
</dbReference>